<protein>
    <submittedName>
        <fullName evidence="2">Uncharacterized protein</fullName>
    </submittedName>
</protein>
<organism evidence="2">
    <name type="scientific">Sexangularia sp. CB-2014</name>
    <dbReference type="NCBI Taxonomy" id="1486929"/>
    <lineage>
        <taxon>Eukaryota</taxon>
        <taxon>Amoebozoa</taxon>
        <taxon>Tubulinea</taxon>
        <taxon>Elardia</taxon>
        <taxon>Arcellinida</taxon>
        <taxon>Arcellinida incertae sedis</taxon>
        <taxon>Sexangularia</taxon>
    </lineage>
</organism>
<feature type="region of interest" description="Disordered" evidence="1">
    <location>
        <begin position="417"/>
        <end position="448"/>
    </location>
</feature>
<reference evidence="2" key="1">
    <citation type="submission" date="2021-01" db="EMBL/GenBank/DDBJ databases">
        <authorList>
            <person name="Corre E."/>
            <person name="Pelletier E."/>
            <person name="Niang G."/>
            <person name="Scheremetjew M."/>
            <person name="Finn R."/>
            <person name="Kale V."/>
            <person name="Holt S."/>
            <person name="Cochrane G."/>
            <person name="Meng A."/>
            <person name="Brown T."/>
            <person name="Cohen L."/>
        </authorList>
    </citation>
    <scope>NUCLEOTIDE SEQUENCE</scope>
    <source>
        <strain evidence="2">ATCC 50979</strain>
    </source>
</reference>
<feature type="compositionally biased region" description="Basic residues" evidence="1">
    <location>
        <begin position="428"/>
        <end position="439"/>
    </location>
</feature>
<gene>
    <name evidence="2" type="ORF">SSP0437_LOCUS3303</name>
</gene>
<sequence>MAFIRSAFKGMSTFFMDVAEENSTPSVSQRYSDFVASASNRASSLAEIETVRLISVLSPKGSLVASVAIRVESGNEMIVQIPGFTASADGGETESLRSLHGQSVVPLGTLDQHMQVKFDKLARSLVMSTSLGALHLGAAAYSETCVSYVEQVEAEAVASRGGSRELGAAGTQGKVPLVATALGTSTIMSSIGLAPTTCESFSSYVSSMSAIHAGADGPVDESNISAILKHVGSAARKADGVVAVVSVNPLMLRALKKLKGMDTSSDSSGEMFLREFAQALSTIAGVSSVLVVALDGVTLLNVTGPRIVLCDAQLRTPRDAPRGTTVNAGVDVSSLRTVSEVVAAASYAGVLVIPPQSPLSSAMGAPLAVGLRDVAIVSIRQPFADCIDYLNAMAAIGNREFVGASAAQLLADAEEATTEESIVERRSSMRRRVSRRRKGTSISEKGDK</sequence>
<dbReference type="AlphaFoldDB" id="A0A7S1V8I8"/>
<name>A0A7S1V8I8_9EUKA</name>
<evidence type="ECO:0000313" key="2">
    <source>
        <dbReference type="EMBL" id="CAD9291513.1"/>
    </source>
</evidence>
<evidence type="ECO:0000256" key="1">
    <source>
        <dbReference type="SAM" id="MobiDB-lite"/>
    </source>
</evidence>
<proteinExistence type="predicted"/>
<accession>A0A7S1V8I8</accession>
<dbReference type="EMBL" id="HBGL01004279">
    <property type="protein sequence ID" value="CAD9291513.1"/>
    <property type="molecule type" value="Transcribed_RNA"/>
</dbReference>